<dbReference type="Gene3D" id="2.40.50.140">
    <property type="entry name" value="Nucleic acid-binding proteins"/>
    <property type="match status" value="1"/>
</dbReference>
<dbReference type="OrthoDB" id="9805039at2"/>
<name>A0A401XJR9_9FLAO</name>
<reference evidence="5 6" key="1">
    <citation type="submission" date="2018-11" db="EMBL/GenBank/DDBJ databases">
        <title>Schleiferia aggregans sp. nov., a moderately thermophilic heterotrophic bacterium isolated from microbial mats at a terrestrial hot spring.</title>
        <authorList>
            <person name="Iino T."/>
            <person name="Ohkuma M."/>
            <person name="Haruta S."/>
        </authorList>
    </citation>
    <scope>NUCLEOTIDE SEQUENCE [LARGE SCALE GENOMIC DNA]</scope>
    <source>
        <strain evidence="5 6">LA</strain>
    </source>
</reference>
<keyword evidence="6" id="KW-1185">Reference proteome</keyword>
<dbReference type="EMBL" id="BHZE01000005">
    <property type="protein sequence ID" value="GCD77258.1"/>
    <property type="molecule type" value="Genomic_DNA"/>
</dbReference>
<feature type="domain" description="CSD" evidence="4">
    <location>
        <begin position="1"/>
        <end position="62"/>
    </location>
</feature>
<dbReference type="PROSITE" id="PS51857">
    <property type="entry name" value="CSD_2"/>
    <property type="match status" value="1"/>
</dbReference>
<evidence type="ECO:0000256" key="2">
    <source>
        <dbReference type="ARBA" id="ARBA00022490"/>
    </source>
</evidence>
<organism evidence="5 6">
    <name type="scientific">Thermaurantimonas aggregans</name>
    <dbReference type="NCBI Taxonomy" id="2173829"/>
    <lineage>
        <taxon>Bacteria</taxon>
        <taxon>Pseudomonadati</taxon>
        <taxon>Bacteroidota</taxon>
        <taxon>Flavobacteriia</taxon>
        <taxon>Flavobacteriales</taxon>
        <taxon>Schleiferiaceae</taxon>
        <taxon>Thermaurantimonas</taxon>
    </lineage>
</organism>
<dbReference type="PROSITE" id="PS00352">
    <property type="entry name" value="CSD_1"/>
    <property type="match status" value="1"/>
</dbReference>
<dbReference type="GO" id="GO:0003676">
    <property type="term" value="F:nucleic acid binding"/>
    <property type="evidence" value="ECO:0007669"/>
    <property type="project" value="InterPro"/>
</dbReference>
<dbReference type="InterPro" id="IPR012340">
    <property type="entry name" value="NA-bd_OB-fold"/>
</dbReference>
<dbReference type="SUPFAM" id="SSF50249">
    <property type="entry name" value="Nucleic acid-binding proteins"/>
    <property type="match status" value="1"/>
</dbReference>
<dbReference type="PIRSF" id="PIRSF002599">
    <property type="entry name" value="Cold_shock_A"/>
    <property type="match status" value="1"/>
</dbReference>
<dbReference type="RefSeq" id="WP_124397319.1">
    <property type="nucleotide sequence ID" value="NZ_BHZE01000005.1"/>
</dbReference>
<dbReference type="InterPro" id="IPR050181">
    <property type="entry name" value="Cold_shock_domain"/>
</dbReference>
<evidence type="ECO:0000313" key="6">
    <source>
        <dbReference type="Proteomes" id="UP000286715"/>
    </source>
</evidence>
<dbReference type="AlphaFoldDB" id="A0A401XJR9"/>
<dbReference type="GO" id="GO:0005829">
    <property type="term" value="C:cytosol"/>
    <property type="evidence" value="ECO:0007669"/>
    <property type="project" value="UniProtKB-ARBA"/>
</dbReference>
<dbReference type="InterPro" id="IPR012156">
    <property type="entry name" value="Cold_shock_CspA"/>
</dbReference>
<dbReference type="PANTHER" id="PTHR11544">
    <property type="entry name" value="COLD SHOCK DOMAIN CONTAINING PROTEINS"/>
    <property type="match status" value="1"/>
</dbReference>
<dbReference type="Pfam" id="PF00313">
    <property type="entry name" value="CSD"/>
    <property type="match status" value="1"/>
</dbReference>
<keyword evidence="2" id="KW-0963">Cytoplasm</keyword>
<gene>
    <name evidence="5" type="ORF">JCM31826_07400</name>
</gene>
<sequence length="65" mass="7323">MKTGKVKFYNETKGYGFIVADDQSGEIFVHATGLNEKISQDDRVQYEVESNRRGPQAVNVTKISQ</sequence>
<dbReference type="CDD" id="cd04458">
    <property type="entry name" value="CSP_CDS"/>
    <property type="match status" value="1"/>
</dbReference>
<dbReference type="InterPro" id="IPR011129">
    <property type="entry name" value="CSD"/>
</dbReference>
<dbReference type="InterPro" id="IPR019844">
    <property type="entry name" value="CSD_CS"/>
</dbReference>
<comment type="caution">
    <text evidence="5">The sequence shown here is derived from an EMBL/GenBank/DDBJ whole genome shotgun (WGS) entry which is preliminary data.</text>
</comment>
<dbReference type="Proteomes" id="UP000286715">
    <property type="component" value="Unassembled WGS sequence"/>
</dbReference>
<evidence type="ECO:0000313" key="5">
    <source>
        <dbReference type="EMBL" id="GCD77258.1"/>
    </source>
</evidence>
<dbReference type="SMART" id="SM00357">
    <property type="entry name" value="CSP"/>
    <property type="match status" value="1"/>
</dbReference>
<evidence type="ECO:0000259" key="4">
    <source>
        <dbReference type="PROSITE" id="PS51857"/>
    </source>
</evidence>
<dbReference type="PRINTS" id="PR00050">
    <property type="entry name" value="COLDSHOCK"/>
</dbReference>
<accession>A0A401XJR9</accession>
<evidence type="ECO:0000256" key="1">
    <source>
        <dbReference type="ARBA" id="ARBA00004496"/>
    </source>
</evidence>
<proteinExistence type="predicted"/>
<protein>
    <submittedName>
        <fullName evidence="5">Cold-shock protein</fullName>
    </submittedName>
</protein>
<evidence type="ECO:0000256" key="3">
    <source>
        <dbReference type="RuleBase" id="RU000408"/>
    </source>
</evidence>
<comment type="subcellular location">
    <subcellularLocation>
        <location evidence="1 3">Cytoplasm</location>
    </subcellularLocation>
</comment>
<dbReference type="InterPro" id="IPR002059">
    <property type="entry name" value="CSP_DNA-bd"/>
</dbReference>